<reference evidence="2 3" key="1">
    <citation type="submission" date="2021-03" db="EMBL/GenBank/DDBJ databases">
        <title>Genomic Encyclopedia of Type Strains, Phase IV (KMG-IV): sequencing the most valuable type-strain genomes for metagenomic binning, comparative biology and taxonomic classification.</title>
        <authorList>
            <person name="Goeker M."/>
        </authorList>
    </citation>
    <scope>NUCLEOTIDE SEQUENCE [LARGE SCALE GENOMIC DNA]</scope>
    <source>
        <strain evidence="2 3">DSM 6139</strain>
    </source>
</reference>
<gene>
    <name evidence="2" type="ORF">J2Z34_002600</name>
</gene>
<dbReference type="InterPro" id="IPR007345">
    <property type="entry name" value="Polysacch_pyruvyl_Trfase"/>
</dbReference>
<proteinExistence type="predicted"/>
<name>A0ABS4G6M4_9CLOT</name>
<dbReference type="Pfam" id="PF04230">
    <property type="entry name" value="PS_pyruv_trans"/>
    <property type="match status" value="1"/>
</dbReference>
<dbReference type="EMBL" id="JAGGKC010000024">
    <property type="protein sequence ID" value="MBP1920102.1"/>
    <property type="molecule type" value="Genomic_DNA"/>
</dbReference>
<dbReference type="PANTHER" id="PTHR36836">
    <property type="entry name" value="COLANIC ACID BIOSYNTHESIS PROTEIN WCAK"/>
    <property type="match status" value="1"/>
</dbReference>
<dbReference type="Proteomes" id="UP001519271">
    <property type="component" value="Unassembled WGS sequence"/>
</dbReference>
<sequence length="377" mass="43374">MSRILLYGMCGMDNLGDDLMYSAISRYLNQNNIKIDFIERVKWKNYFFNEKKPTCVKFIIYNAFFTRVGFAIRKYINVLYSKFRDIEFACVMKKMQEGYSALVFLGGGYLTSDYSVMSEDELDNILLLINTAKKAGIKVIFSGLTVGPFEEKKYLSKKVADILKFGDWLSVRDKFSLNEIEKLGLKAELIGDNIFLFGSENKCRECDFSGKYIIVNLKSHMDQSQNLVERKKIIAQLCVKYNGIVKVVPFRSDVDGEEYKINQLLADQLVNLGIECELIIPNSVDELINLYSNAHIVIGSAYHCVALALLFKRKLYTWYDGLYYQYKIDGIIELCGAKSKELIGTRIFEILDGSAISTDYRVELVKREWNNIVQLIK</sequence>
<evidence type="ECO:0000313" key="2">
    <source>
        <dbReference type="EMBL" id="MBP1920102.1"/>
    </source>
</evidence>
<evidence type="ECO:0000259" key="1">
    <source>
        <dbReference type="Pfam" id="PF04230"/>
    </source>
</evidence>
<keyword evidence="3" id="KW-1185">Reference proteome</keyword>
<accession>A0ABS4G6M4</accession>
<protein>
    <submittedName>
        <fullName evidence="2">Polysaccharide pyruvyl transferase WcaK-like protein</fullName>
    </submittedName>
</protein>
<evidence type="ECO:0000313" key="3">
    <source>
        <dbReference type="Proteomes" id="UP001519271"/>
    </source>
</evidence>
<comment type="caution">
    <text evidence="2">The sequence shown here is derived from an EMBL/GenBank/DDBJ whole genome shotgun (WGS) entry which is preliminary data.</text>
</comment>
<feature type="domain" description="Polysaccharide pyruvyl transferase" evidence="1">
    <location>
        <begin position="14"/>
        <end position="313"/>
    </location>
</feature>
<organism evidence="2 3">
    <name type="scientific">Youngiibacter multivorans</name>
    <dbReference type="NCBI Taxonomy" id="937251"/>
    <lineage>
        <taxon>Bacteria</taxon>
        <taxon>Bacillati</taxon>
        <taxon>Bacillota</taxon>
        <taxon>Clostridia</taxon>
        <taxon>Eubacteriales</taxon>
        <taxon>Clostridiaceae</taxon>
        <taxon>Youngiibacter</taxon>
    </lineage>
</organism>
<dbReference type="RefSeq" id="WP_209460281.1">
    <property type="nucleotide sequence ID" value="NZ_JAGGKC010000024.1"/>
</dbReference>
<dbReference type="PANTHER" id="PTHR36836:SF1">
    <property type="entry name" value="COLANIC ACID BIOSYNTHESIS PROTEIN WCAK"/>
    <property type="match status" value="1"/>
</dbReference>